<evidence type="ECO:0000256" key="1">
    <source>
        <dbReference type="SAM" id="SignalP"/>
    </source>
</evidence>
<proteinExistence type="predicted"/>
<sequence length="81" mass="9206">MYKILGVVLVVILSTYAQAQQPPIVPLNKEFNVGKSIEIIYNLTKFDLNLELLPTTITSLTFGCFEAKIVCLYFVQHMVIR</sequence>
<feature type="chain" id="PRO_5036408389" evidence="1">
    <location>
        <begin position="20"/>
        <end position="81"/>
    </location>
</feature>
<dbReference type="Proteomes" id="UP000614601">
    <property type="component" value="Unassembled WGS sequence"/>
</dbReference>
<comment type="caution">
    <text evidence="2">The sequence shown here is derived from an EMBL/GenBank/DDBJ whole genome shotgun (WGS) entry which is preliminary data.</text>
</comment>
<evidence type="ECO:0000313" key="3">
    <source>
        <dbReference type="Proteomes" id="UP000614601"/>
    </source>
</evidence>
<keyword evidence="1" id="KW-0732">Signal</keyword>
<protein>
    <submittedName>
        <fullName evidence="2">Uncharacterized protein</fullName>
    </submittedName>
</protein>
<evidence type="ECO:0000313" key="2">
    <source>
        <dbReference type="EMBL" id="CAD5217649.1"/>
    </source>
</evidence>
<gene>
    <name evidence="2" type="ORF">BOKJ2_LOCUS7193</name>
</gene>
<dbReference type="Proteomes" id="UP000783686">
    <property type="component" value="Unassembled WGS sequence"/>
</dbReference>
<dbReference type="EMBL" id="CAJFDH010000003">
    <property type="protein sequence ID" value="CAD5217649.1"/>
    <property type="molecule type" value="Genomic_DNA"/>
</dbReference>
<accession>A0A811KRJ2</accession>
<keyword evidence="3" id="KW-1185">Reference proteome</keyword>
<dbReference type="AlphaFoldDB" id="A0A811KRJ2"/>
<name>A0A811KRJ2_9BILA</name>
<reference evidence="2" key="1">
    <citation type="submission" date="2020-09" db="EMBL/GenBank/DDBJ databases">
        <authorList>
            <person name="Kikuchi T."/>
        </authorList>
    </citation>
    <scope>NUCLEOTIDE SEQUENCE</scope>
    <source>
        <strain evidence="2">SH1</strain>
    </source>
</reference>
<feature type="signal peptide" evidence="1">
    <location>
        <begin position="1"/>
        <end position="19"/>
    </location>
</feature>
<dbReference type="EMBL" id="CAJFCW020000003">
    <property type="protein sequence ID" value="CAG9108203.1"/>
    <property type="molecule type" value="Genomic_DNA"/>
</dbReference>
<organism evidence="2 3">
    <name type="scientific">Bursaphelenchus okinawaensis</name>
    <dbReference type="NCBI Taxonomy" id="465554"/>
    <lineage>
        <taxon>Eukaryota</taxon>
        <taxon>Metazoa</taxon>
        <taxon>Ecdysozoa</taxon>
        <taxon>Nematoda</taxon>
        <taxon>Chromadorea</taxon>
        <taxon>Rhabditida</taxon>
        <taxon>Tylenchina</taxon>
        <taxon>Tylenchomorpha</taxon>
        <taxon>Aphelenchoidea</taxon>
        <taxon>Aphelenchoididae</taxon>
        <taxon>Bursaphelenchus</taxon>
    </lineage>
</organism>